<keyword evidence="4" id="KW-0804">Transcription</keyword>
<dbReference type="InterPro" id="IPR001739">
    <property type="entry name" value="Methyl_CpG_DNA-bd"/>
</dbReference>
<protein>
    <submittedName>
        <fullName evidence="8">Methyl-CpG-binding domain-containing protein 6</fullName>
    </submittedName>
</protein>
<evidence type="ECO:0000256" key="1">
    <source>
        <dbReference type="ARBA" id="ARBA00004123"/>
    </source>
</evidence>
<reference evidence="8" key="1">
    <citation type="submission" date="2023-02" db="EMBL/GenBank/DDBJ databases">
        <title>Genome of toxic invasive species Heracleum sosnowskyi carries increased number of genes despite the absence of recent whole-genome duplications.</title>
        <authorList>
            <person name="Schelkunov M."/>
            <person name="Shtratnikova V."/>
            <person name="Makarenko M."/>
            <person name="Klepikova A."/>
            <person name="Omelchenko D."/>
            <person name="Novikova G."/>
            <person name="Obukhova E."/>
            <person name="Bogdanov V."/>
            <person name="Penin A."/>
            <person name="Logacheva M."/>
        </authorList>
    </citation>
    <scope>NUCLEOTIDE SEQUENCE</scope>
    <source>
        <strain evidence="8">Hsosn_3</strain>
        <tissue evidence="8">Leaf</tissue>
    </source>
</reference>
<reference evidence="8" key="2">
    <citation type="submission" date="2023-05" db="EMBL/GenBank/DDBJ databases">
        <authorList>
            <person name="Schelkunov M.I."/>
        </authorList>
    </citation>
    <scope>NUCLEOTIDE SEQUENCE</scope>
    <source>
        <strain evidence="8">Hsosn_3</strain>
        <tissue evidence="8">Leaf</tissue>
    </source>
</reference>
<dbReference type="Gene3D" id="3.30.890.10">
    <property type="entry name" value="Methyl-cpg-binding Protein 2, Chain A"/>
    <property type="match status" value="1"/>
</dbReference>
<evidence type="ECO:0000256" key="2">
    <source>
        <dbReference type="ARBA" id="ARBA00023015"/>
    </source>
</evidence>
<dbReference type="GO" id="GO:0005634">
    <property type="term" value="C:nucleus"/>
    <property type="evidence" value="ECO:0007669"/>
    <property type="project" value="UniProtKB-SubCell"/>
</dbReference>
<dbReference type="GO" id="GO:0003677">
    <property type="term" value="F:DNA binding"/>
    <property type="evidence" value="ECO:0007669"/>
    <property type="project" value="UniProtKB-KW"/>
</dbReference>
<feature type="domain" description="MBD" evidence="7">
    <location>
        <begin position="102"/>
        <end position="171"/>
    </location>
</feature>
<sequence length="237" mass="25443">MANPIEQSFTPDPLLSSDSFISTDPSQQTQPDPIIITDSDATPPPGFVAAGNSSHAPVGGSSDPKPVPGSDPLLGSGDFIAVEGSGSKGPEAKRAKRAKRGSEDGGETEGWLPAGWTITSKTRTNGATAGTIDRYYVEPVTGQRFRSKIEVKRYLETGSRKSNSDANATSSKGTGTKKKKKKEAPWSFDFENTPGEVTWSLVDEDQDLWKPSIGEEQVSERTAQEWATAFERACEME</sequence>
<keyword evidence="5" id="KW-0539">Nucleus</keyword>
<dbReference type="InterPro" id="IPR016177">
    <property type="entry name" value="DNA-bd_dom_sf"/>
</dbReference>
<feature type="region of interest" description="Disordered" evidence="6">
    <location>
        <begin position="1"/>
        <end position="122"/>
    </location>
</feature>
<dbReference type="PANTHER" id="PTHR12396">
    <property type="entry name" value="METHYL-CPG BINDING PROTEIN, MBD"/>
    <property type="match status" value="1"/>
</dbReference>
<dbReference type="Proteomes" id="UP001237642">
    <property type="component" value="Unassembled WGS sequence"/>
</dbReference>
<dbReference type="AlphaFoldDB" id="A0AAD8MRP5"/>
<dbReference type="EMBL" id="JAUIZM010000005">
    <property type="protein sequence ID" value="KAK1382936.1"/>
    <property type="molecule type" value="Genomic_DNA"/>
</dbReference>
<comment type="caution">
    <text evidence="8">The sequence shown here is derived from an EMBL/GenBank/DDBJ whole genome shotgun (WGS) entry which is preliminary data.</text>
</comment>
<comment type="subcellular location">
    <subcellularLocation>
        <location evidence="1">Nucleus</location>
    </subcellularLocation>
</comment>
<keyword evidence="9" id="KW-1185">Reference proteome</keyword>
<name>A0AAD8MRP5_9APIA</name>
<evidence type="ECO:0000259" key="7">
    <source>
        <dbReference type="PROSITE" id="PS50982"/>
    </source>
</evidence>
<evidence type="ECO:0000256" key="5">
    <source>
        <dbReference type="ARBA" id="ARBA00023242"/>
    </source>
</evidence>
<dbReference type="Pfam" id="PF01429">
    <property type="entry name" value="MBD"/>
    <property type="match status" value="1"/>
</dbReference>
<evidence type="ECO:0000313" key="9">
    <source>
        <dbReference type="Proteomes" id="UP001237642"/>
    </source>
</evidence>
<evidence type="ECO:0000313" key="8">
    <source>
        <dbReference type="EMBL" id="KAK1382936.1"/>
    </source>
</evidence>
<evidence type="ECO:0000256" key="3">
    <source>
        <dbReference type="ARBA" id="ARBA00023125"/>
    </source>
</evidence>
<evidence type="ECO:0000256" key="4">
    <source>
        <dbReference type="ARBA" id="ARBA00023163"/>
    </source>
</evidence>
<dbReference type="SUPFAM" id="SSF54171">
    <property type="entry name" value="DNA-binding domain"/>
    <property type="match status" value="1"/>
</dbReference>
<keyword evidence="3" id="KW-0238">DNA-binding</keyword>
<dbReference type="PANTHER" id="PTHR12396:SF46">
    <property type="entry name" value="METHYL-CPG-BINDING DOMAIN-CONTAINING PROTEIN 6"/>
    <property type="match status" value="1"/>
</dbReference>
<dbReference type="PROSITE" id="PS50982">
    <property type="entry name" value="MBD"/>
    <property type="match status" value="1"/>
</dbReference>
<accession>A0AAD8MRP5</accession>
<organism evidence="8 9">
    <name type="scientific">Heracleum sosnowskyi</name>
    <dbReference type="NCBI Taxonomy" id="360622"/>
    <lineage>
        <taxon>Eukaryota</taxon>
        <taxon>Viridiplantae</taxon>
        <taxon>Streptophyta</taxon>
        <taxon>Embryophyta</taxon>
        <taxon>Tracheophyta</taxon>
        <taxon>Spermatophyta</taxon>
        <taxon>Magnoliopsida</taxon>
        <taxon>eudicotyledons</taxon>
        <taxon>Gunneridae</taxon>
        <taxon>Pentapetalae</taxon>
        <taxon>asterids</taxon>
        <taxon>campanulids</taxon>
        <taxon>Apiales</taxon>
        <taxon>Apiaceae</taxon>
        <taxon>Apioideae</taxon>
        <taxon>apioid superclade</taxon>
        <taxon>Tordylieae</taxon>
        <taxon>Tordyliinae</taxon>
        <taxon>Heracleum</taxon>
    </lineage>
</organism>
<keyword evidence="2" id="KW-0805">Transcription regulation</keyword>
<proteinExistence type="predicted"/>
<feature type="compositionally biased region" description="Polar residues" evidence="6">
    <location>
        <begin position="1"/>
        <end position="31"/>
    </location>
</feature>
<evidence type="ECO:0000256" key="6">
    <source>
        <dbReference type="SAM" id="MobiDB-lite"/>
    </source>
</evidence>
<gene>
    <name evidence="8" type="ORF">POM88_020671</name>
</gene>
<feature type="region of interest" description="Disordered" evidence="6">
    <location>
        <begin position="156"/>
        <end position="193"/>
    </location>
</feature>